<keyword evidence="2" id="KW-0472">Membrane</keyword>
<evidence type="ECO:0000313" key="3">
    <source>
        <dbReference type="EMBL" id="MBV7270653.1"/>
    </source>
</evidence>
<evidence type="ECO:0000256" key="2">
    <source>
        <dbReference type="SAM" id="Phobius"/>
    </source>
</evidence>
<organism evidence="3 4">
    <name type="scientific">Winogradskyella luteola</name>
    <dbReference type="NCBI Taxonomy" id="2828330"/>
    <lineage>
        <taxon>Bacteria</taxon>
        <taxon>Pseudomonadati</taxon>
        <taxon>Bacteroidota</taxon>
        <taxon>Flavobacteriia</taxon>
        <taxon>Flavobacteriales</taxon>
        <taxon>Flavobacteriaceae</taxon>
        <taxon>Winogradskyella</taxon>
    </lineage>
</organism>
<proteinExistence type="predicted"/>
<evidence type="ECO:0000313" key="4">
    <source>
        <dbReference type="Proteomes" id="UP001138894"/>
    </source>
</evidence>
<feature type="transmembrane region" description="Helical" evidence="2">
    <location>
        <begin position="97"/>
        <end position="118"/>
    </location>
</feature>
<reference evidence="3" key="1">
    <citation type="submission" date="2021-04" db="EMBL/GenBank/DDBJ databases">
        <authorList>
            <person name="Pira H."/>
            <person name="Risdian C."/>
            <person name="Wink J."/>
        </authorList>
    </citation>
    <scope>NUCLEOTIDE SEQUENCE</scope>
    <source>
        <strain evidence="3">WHY3</strain>
    </source>
</reference>
<feature type="coiled-coil region" evidence="1">
    <location>
        <begin position="216"/>
        <end position="243"/>
    </location>
</feature>
<name>A0A9X1JS78_9FLAO</name>
<dbReference type="RefSeq" id="WP_218547890.1">
    <property type="nucleotide sequence ID" value="NZ_JAGSPD010000020.1"/>
</dbReference>
<sequence length="257" mass="29998">MTKLKLLFQSFGLFKKLEFQKPYNYNINDYTNSREKKLELHKAYLKEIENEENNRLNVIENKTSQLIAQTGLIFSLLSLFIPFIIDKVLDFSLILKILFIIVLALAYLFYILTINNALKNFNVKKFNYGKNSPNSVLSQQEISIKKFLKMEIKDSLLTINDNIAINNVKATNLITAYNSFRFGNIFTSILVVFLCASLLFINSKPEEIKIENPIEIKEFKEYIKALKEQNLILRERIENQKNDTIQKSNTGNNVYKK</sequence>
<keyword evidence="2" id="KW-0812">Transmembrane</keyword>
<accession>A0A9X1JS78</accession>
<keyword evidence="1" id="KW-0175">Coiled coil</keyword>
<comment type="caution">
    <text evidence="3">The sequence shown here is derived from an EMBL/GenBank/DDBJ whole genome shotgun (WGS) entry which is preliminary data.</text>
</comment>
<dbReference type="Proteomes" id="UP001138894">
    <property type="component" value="Unassembled WGS sequence"/>
</dbReference>
<dbReference type="EMBL" id="JAGSPD010000020">
    <property type="protein sequence ID" value="MBV7270653.1"/>
    <property type="molecule type" value="Genomic_DNA"/>
</dbReference>
<feature type="transmembrane region" description="Helical" evidence="2">
    <location>
        <begin position="182"/>
        <end position="201"/>
    </location>
</feature>
<gene>
    <name evidence="3" type="ORF">KCG49_15800</name>
</gene>
<dbReference type="AlphaFoldDB" id="A0A9X1JS78"/>
<evidence type="ECO:0000256" key="1">
    <source>
        <dbReference type="SAM" id="Coils"/>
    </source>
</evidence>
<protein>
    <submittedName>
        <fullName evidence="3">Uncharacterized protein</fullName>
    </submittedName>
</protein>
<feature type="transmembrane region" description="Helical" evidence="2">
    <location>
        <begin position="66"/>
        <end position="85"/>
    </location>
</feature>
<feature type="coiled-coil region" evidence="1">
    <location>
        <begin position="34"/>
        <end position="61"/>
    </location>
</feature>
<keyword evidence="4" id="KW-1185">Reference proteome</keyword>
<keyword evidence="2" id="KW-1133">Transmembrane helix</keyword>